<accession>A0ABM0MGP1</accession>
<name>A0ABM0MGP1_SACKO</name>
<evidence type="ECO:0000256" key="2">
    <source>
        <dbReference type="SAM" id="Phobius"/>
    </source>
</evidence>
<dbReference type="InterPro" id="IPR024868">
    <property type="entry name" value="FJX1/FJ"/>
</dbReference>
<feature type="transmembrane region" description="Helical" evidence="2">
    <location>
        <begin position="9"/>
        <end position="30"/>
    </location>
</feature>
<dbReference type="RefSeq" id="XP_006819182.1">
    <property type="nucleotide sequence ID" value="XM_006819119.1"/>
</dbReference>
<evidence type="ECO:0000256" key="1">
    <source>
        <dbReference type="SAM" id="MobiDB-lite"/>
    </source>
</evidence>
<proteinExistence type="predicted"/>
<protein>
    <submittedName>
        <fullName evidence="4">Four-jointed box protein 1-like</fullName>
    </submittedName>
</protein>
<keyword evidence="2" id="KW-0472">Membrane</keyword>
<feature type="compositionally biased region" description="Low complexity" evidence="1">
    <location>
        <begin position="163"/>
        <end position="173"/>
    </location>
</feature>
<sequence length="541" mass="62962">MRRRRYRSYLILVIKSVATISIVGMLWMYLSNTNEPTAESYNSVWEEYFKRANQRKKPLSPEIVEKLKEGMSRLGNRYDALLYIKRAMTYTNNTKLIKNKSTDILINKTYSADANKIREANESNKDEELSRSLRSLKYDLSKDMYKISVNQNEPYKSSNGKRPPNNSKIPSSSKVAKYPYEHFDAELKQYFLSNQALKRSQIIEDGIYWSESIERQFKRGLSDEDVSRWASIVRHQAVREMHPPNWKECGRPKNQLIIMDDGTRICARYRHPHIELVQGELYSFWMSRLLGMEHVPAVVLSIVNHTSVQWKKQMVGISNAGWQQGVVVGLVQWIDNLERDRMPRILLDVITKKSAENDLLHTMSTSDLVELLQWSDLIVFDYIIGNYDRVANNQDAATKENRPSIMSEYIHNLKTNKRTNSIWLIDNESGLIDGYELMRNPHGVNEASRFVAFHQQMLNSICIFRKSTVANIERLHSDGNPASLLLETVHQNEPLAHYLPAIPKRIQFASTLKRRISDVYDRIRYCRNHSRSVISEATRLP</sequence>
<evidence type="ECO:0000313" key="4">
    <source>
        <dbReference type="RefSeq" id="XP_006819182.1"/>
    </source>
</evidence>
<feature type="region of interest" description="Disordered" evidence="1">
    <location>
        <begin position="149"/>
        <end position="173"/>
    </location>
</feature>
<feature type="compositionally biased region" description="Polar residues" evidence="1">
    <location>
        <begin position="149"/>
        <end position="160"/>
    </location>
</feature>
<dbReference type="GeneID" id="100376931"/>
<dbReference type="Proteomes" id="UP000694865">
    <property type="component" value="Unplaced"/>
</dbReference>
<dbReference type="PRINTS" id="PR02072">
    <property type="entry name" value="4JOINTEDBOX1"/>
</dbReference>
<reference evidence="4" key="1">
    <citation type="submission" date="2025-08" db="UniProtKB">
        <authorList>
            <consortium name="RefSeq"/>
        </authorList>
    </citation>
    <scope>IDENTIFICATION</scope>
    <source>
        <tissue evidence="4">Testes</tissue>
    </source>
</reference>
<keyword evidence="2" id="KW-1133">Transmembrane helix</keyword>
<evidence type="ECO:0000313" key="3">
    <source>
        <dbReference type="Proteomes" id="UP000694865"/>
    </source>
</evidence>
<keyword evidence="3" id="KW-1185">Reference proteome</keyword>
<keyword evidence="2" id="KW-0812">Transmembrane</keyword>
<dbReference type="PANTHER" id="PTHR13147:SF5">
    <property type="entry name" value="FOUR-JOINTED BOX PROTEIN 1"/>
    <property type="match status" value="1"/>
</dbReference>
<gene>
    <name evidence="4" type="primary">LOC100376931</name>
</gene>
<dbReference type="PANTHER" id="PTHR13147">
    <property type="entry name" value="FOUR-JOINTED BOX PROTEIN 1"/>
    <property type="match status" value="1"/>
</dbReference>
<organism evidence="3 4">
    <name type="scientific">Saccoglossus kowalevskii</name>
    <name type="common">Acorn worm</name>
    <dbReference type="NCBI Taxonomy" id="10224"/>
    <lineage>
        <taxon>Eukaryota</taxon>
        <taxon>Metazoa</taxon>
        <taxon>Hemichordata</taxon>
        <taxon>Enteropneusta</taxon>
        <taxon>Harrimaniidae</taxon>
        <taxon>Saccoglossus</taxon>
    </lineage>
</organism>